<dbReference type="GO" id="GO:0003677">
    <property type="term" value="F:DNA binding"/>
    <property type="evidence" value="ECO:0007669"/>
    <property type="project" value="InterPro"/>
</dbReference>
<dbReference type="EMBL" id="BARW01019279">
    <property type="protein sequence ID" value="GAI93477.1"/>
    <property type="molecule type" value="Genomic_DNA"/>
</dbReference>
<dbReference type="NCBIfam" id="TIGR01764">
    <property type="entry name" value="excise"/>
    <property type="match status" value="1"/>
</dbReference>
<proteinExistence type="predicted"/>
<dbReference type="InterPro" id="IPR009061">
    <property type="entry name" value="DNA-bd_dom_put_sf"/>
</dbReference>
<sequence length="60" mass="7364">MNQEPKKIERIFYTFQEAQEFLNISHDTIYKLMKQGLSSHKIGRKRVFLKEDLIQWIKEH</sequence>
<dbReference type="AlphaFoldDB" id="X1SKD7"/>
<protein>
    <recommendedName>
        <fullName evidence="1">Helix-turn-helix domain-containing protein</fullName>
    </recommendedName>
</protein>
<name>X1SKD7_9ZZZZ</name>
<comment type="caution">
    <text evidence="2">The sequence shown here is derived from an EMBL/GenBank/DDBJ whole genome shotgun (WGS) entry which is preliminary data.</text>
</comment>
<dbReference type="InterPro" id="IPR010093">
    <property type="entry name" value="SinI_DNA-bd"/>
</dbReference>
<dbReference type="InterPro" id="IPR041657">
    <property type="entry name" value="HTH_17"/>
</dbReference>
<gene>
    <name evidence="2" type="ORF">S12H4_32825</name>
</gene>
<reference evidence="2" key="1">
    <citation type="journal article" date="2014" name="Front. Microbiol.">
        <title>High frequency of phylogenetically diverse reductive dehalogenase-homologous genes in deep subseafloor sedimentary metagenomes.</title>
        <authorList>
            <person name="Kawai M."/>
            <person name="Futagami T."/>
            <person name="Toyoda A."/>
            <person name="Takaki Y."/>
            <person name="Nishi S."/>
            <person name="Hori S."/>
            <person name="Arai W."/>
            <person name="Tsubouchi T."/>
            <person name="Morono Y."/>
            <person name="Uchiyama I."/>
            <person name="Ito T."/>
            <person name="Fujiyama A."/>
            <person name="Inagaki F."/>
            <person name="Takami H."/>
        </authorList>
    </citation>
    <scope>NUCLEOTIDE SEQUENCE</scope>
    <source>
        <strain evidence="2">Expedition CK06-06</strain>
    </source>
</reference>
<evidence type="ECO:0000313" key="2">
    <source>
        <dbReference type="EMBL" id="GAI93477.1"/>
    </source>
</evidence>
<organism evidence="2">
    <name type="scientific">marine sediment metagenome</name>
    <dbReference type="NCBI Taxonomy" id="412755"/>
    <lineage>
        <taxon>unclassified sequences</taxon>
        <taxon>metagenomes</taxon>
        <taxon>ecological metagenomes</taxon>
    </lineage>
</organism>
<accession>X1SKD7</accession>
<evidence type="ECO:0000259" key="1">
    <source>
        <dbReference type="Pfam" id="PF12728"/>
    </source>
</evidence>
<dbReference type="SUPFAM" id="SSF46955">
    <property type="entry name" value="Putative DNA-binding domain"/>
    <property type="match status" value="1"/>
</dbReference>
<dbReference type="Pfam" id="PF12728">
    <property type="entry name" value="HTH_17"/>
    <property type="match status" value="1"/>
</dbReference>
<feature type="domain" description="Helix-turn-helix" evidence="1">
    <location>
        <begin position="12"/>
        <end position="59"/>
    </location>
</feature>